<dbReference type="SUPFAM" id="SSF56003">
    <property type="entry name" value="Molybdenum cofactor-binding domain"/>
    <property type="match status" value="2"/>
</dbReference>
<evidence type="ECO:0000313" key="4">
    <source>
        <dbReference type="Proteomes" id="UP000217676"/>
    </source>
</evidence>
<dbReference type="InterPro" id="IPR006311">
    <property type="entry name" value="TAT_signal"/>
</dbReference>
<dbReference type="EMBL" id="AP017424">
    <property type="protein sequence ID" value="BAU81111.1"/>
    <property type="molecule type" value="Genomic_DNA"/>
</dbReference>
<dbReference type="Pfam" id="PF02738">
    <property type="entry name" value="MoCoBD_1"/>
    <property type="match status" value="1"/>
</dbReference>
<keyword evidence="3" id="KW-0560">Oxidoreductase</keyword>
<reference evidence="3 4" key="1">
    <citation type="journal article" date="2016" name="Genome Announc.">
        <title>Complete Genome Sequence of Thiostrepton-Producing Streptomyces laurentii ATCC 31255.</title>
        <authorList>
            <person name="Doi K."/>
            <person name="Fujino Y."/>
            <person name="Nagayoshi Y."/>
            <person name="Ohshima T."/>
            <person name="Ogata S."/>
        </authorList>
    </citation>
    <scope>NUCLEOTIDE SEQUENCE [LARGE SCALE GENOMIC DNA]</scope>
    <source>
        <strain evidence="3 4">ATCC 31255</strain>
    </source>
</reference>
<dbReference type="InterPro" id="IPR008274">
    <property type="entry name" value="AldOxase/xan_DH_MoCoBD1"/>
</dbReference>
<proteinExistence type="predicted"/>
<evidence type="ECO:0000259" key="2">
    <source>
        <dbReference type="SMART" id="SM01008"/>
    </source>
</evidence>
<keyword evidence="4" id="KW-1185">Reference proteome</keyword>
<feature type="domain" description="Aldehyde oxidase/xanthine dehydrogenase a/b hammerhead" evidence="2">
    <location>
        <begin position="263"/>
        <end position="342"/>
    </location>
</feature>
<feature type="region of interest" description="Disordered" evidence="1">
    <location>
        <begin position="780"/>
        <end position="804"/>
    </location>
</feature>
<dbReference type="Gene3D" id="3.30.365.10">
    <property type="entry name" value="Aldehyde oxidase/xanthine dehydrogenase, molybdopterin binding domain"/>
    <property type="match status" value="4"/>
</dbReference>
<feature type="region of interest" description="Disordered" evidence="1">
    <location>
        <begin position="1"/>
        <end position="35"/>
    </location>
</feature>
<protein>
    <submittedName>
        <fullName evidence="3">Isoquinoline 1-oxidoreductase beta subunit</fullName>
        <ecNumber evidence="3">1.3.99.16</ecNumber>
    </submittedName>
</protein>
<gene>
    <name evidence="3" type="ORF">SLA_0156</name>
</gene>
<dbReference type="Proteomes" id="UP000217676">
    <property type="component" value="Chromosome"/>
</dbReference>
<evidence type="ECO:0000313" key="3">
    <source>
        <dbReference type="EMBL" id="BAU81111.1"/>
    </source>
</evidence>
<dbReference type="SMART" id="SM01008">
    <property type="entry name" value="Ald_Xan_dh_C"/>
    <property type="match status" value="1"/>
</dbReference>
<organism evidence="3 4">
    <name type="scientific">Streptomyces laurentii</name>
    <dbReference type="NCBI Taxonomy" id="39478"/>
    <lineage>
        <taxon>Bacteria</taxon>
        <taxon>Bacillati</taxon>
        <taxon>Actinomycetota</taxon>
        <taxon>Actinomycetes</taxon>
        <taxon>Kitasatosporales</taxon>
        <taxon>Streptomycetaceae</taxon>
        <taxon>Streptomyces</taxon>
    </lineage>
</organism>
<dbReference type="InterPro" id="IPR052516">
    <property type="entry name" value="N-heterocyclic_Hydroxylase"/>
</dbReference>
<accession>A0A160NUB1</accession>
<dbReference type="PANTHER" id="PTHR47495">
    <property type="entry name" value="ALDEHYDE DEHYDROGENASE"/>
    <property type="match status" value="1"/>
</dbReference>
<feature type="compositionally biased region" description="Basic and acidic residues" evidence="1">
    <location>
        <begin position="1"/>
        <end position="26"/>
    </location>
</feature>
<dbReference type="GO" id="GO:0047121">
    <property type="term" value="F:isoquinoline 1-oxidoreductase activity"/>
    <property type="evidence" value="ECO:0007669"/>
    <property type="project" value="UniProtKB-EC"/>
</dbReference>
<dbReference type="InterPro" id="IPR000674">
    <property type="entry name" value="Ald_Oxase/Xan_DH_a/b"/>
</dbReference>
<dbReference type="KEGG" id="slau:SLA_0156"/>
<dbReference type="PROSITE" id="PS51318">
    <property type="entry name" value="TAT"/>
    <property type="match status" value="1"/>
</dbReference>
<dbReference type="InterPro" id="IPR012368">
    <property type="entry name" value="OxRdtase_Mopterin-bd_su_IorB"/>
</dbReference>
<dbReference type="InterPro" id="IPR037165">
    <property type="entry name" value="AldOxase/xan_DH_Mopterin-bd_sf"/>
</dbReference>
<dbReference type="Pfam" id="PF20256">
    <property type="entry name" value="MoCoBD_2"/>
    <property type="match status" value="2"/>
</dbReference>
<dbReference type="InterPro" id="IPR046867">
    <property type="entry name" value="AldOxase/xan_DH_MoCoBD2"/>
</dbReference>
<dbReference type="EC" id="1.3.99.16" evidence="3"/>
<dbReference type="PANTHER" id="PTHR47495:SF1">
    <property type="entry name" value="BLL3820 PROTEIN"/>
    <property type="match status" value="1"/>
</dbReference>
<evidence type="ECO:0000256" key="1">
    <source>
        <dbReference type="SAM" id="MobiDB-lite"/>
    </source>
</evidence>
<name>A0A160NUB1_STRLU</name>
<dbReference type="Gene3D" id="3.90.1170.50">
    <property type="entry name" value="Aldehyde oxidase/xanthine dehydrogenase, a/b hammerhead"/>
    <property type="match status" value="1"/>
</dbReference>
<dbReference type="PIRSF" id="PIRSF036389">
    <property type="entry name" value="IOR_B"/>
    <property type="match status" value="1"/>
</dbReference>
<dbReference type="AlphaFoldDB" id="A0A160NUB1"/>
<sequence length="804" mass="85370">MDAQDRAAHHEEGPRQRPERQRRGEGDDGAPSSRGIGRRRFLGYVLAAPTLTVAAELGEQVLAPTPAAAAETAVVPAVVPSLPGPADIYDLNDMLTHAALPTANLITIRLDPDGTAHFALPRAEVGQGITTSTAMLIAEEMDLPLDRIKVTLADARPELLFNQLTGGSNSTISTYTPVRVAAAVARGRLLRAAALELGAAVGTLTAKAGVITSAAGVRLTYGELAVKAAALTDTQVSVALKEPEQFRVIGTAQRRLDALEAVTGRKKFAMDVQVPDALPTMVCRPPTINGTVRSVANLAEVRAMPGITDVVTVPTGVAVRGRTFGQCIDAVRALRVTWGPGTAEGASDATVLAELRKAELPLVVPPLDLITKAVDTRFTFHFASNSALETNCAVADVRPGSAEIWASLKSPIVAQEKIALQLGLPVGAVKVHVTEGGGSFGRKLFHDAAGEAAAISRAMGKPVRLMWHRTDDFRQGRTHPMATSRVRATYALGQVLSYEQRHTSVATDFGHGLGEIITSEVARLPVADLTFSETMYQLTQSTPYHFGLTTQLLNEVDHGFNTGSMRGIYSPNVRCAQELVVDALAGKMGEDPLAFRRRHLKDERARAVLDKVAEAGNWGRKMAPGTAQGIALHPEYHAFVAVLAEIDCRPETTGREIPDAYTGPRVTKIVCAVDVGLAVNPRGLEAQMMGGIIDGIATTLTSSLHLKDGHFLEGSWDNYFYSRQWNTPPELQIIVMPPTTGKPGGAGELAVGASMAAVACAYGRVTGTMPTTFPVNHGEPLAFTPLPTTPPIPASPTDGRSRTR</sequence>